<feature type="compositionally biased region" description="Basic residues" evidence="1">
    <location>
        <begin position="104"/>
        <end position="114"/>
    </location>
</feature>
<dbReference type="AlphaFoldDB" id="A0A6J4H7H0"/>
<keyword evidence="2" id="KW-0808">Transferase</keyword>
<feature type="non-terminal residue" evidence="2">
    <location>
        <position position="1"/>
    </location>
</feature>
<organism evidence="2">
    <name type="scientific">uncultured Acidimicrobiales bacterium</name>
    <dbReference type="NCBI Taxonomy" id="310071"/>
    <lineage>
        <taxon>Bacteria</taxon>
        <taxon>Bacillati</taxon>
        <taxon>Actinomycetota</taxon>
        <taxon>Acidimicrobiia</taxon>
        <taxon>Acidimicrobiales</taxon>
        <taxon>environmental samples</taxon>
    </lineage>
</organism>
<dbReference type="GO" id="GO:0016740">
    <property type="term" value="F:transferase activity"/>
    <property type="evidence" value="ECO:0007669"/>
    <property type="project" value="UniProtKB-KW"/>
</dbReference>
<feature type="compositionally biased region" description="Basic residues" evidence="1">
    <location>
        <begin position="132"/>
        <end position="143"/>
    </location>
</feature>
<gene>
    <name evidence="2" type="ORF">AVDCRST_MAG10-394</name>
</gene>
<accession>A0A6J4H7H0</accession>
<feature type="non-terminal residue" evidence="2">
    <location>
        <position position="244"/>
    </location>
</feature>
<feature type="compositionally biased region" description="Basic residues" evidence="1">
    <location>
        <begin position="158"/>
        <end position="169"/>
    </location>
</feature>
<feature type="compositionally biased region" description="Basic residues" evidence="1">
    <location>
        <begin position="68"/>
        <end position="92"/>
    </location>
</feature>
<protein>
    <submittedName>
        <fullName evidence="2">Glutamine amidotransferase, class I</fullName>
    </submittedName>
</protein>
<dbReference type="EMBL" id="CADCTB010000025">
    <property type="protein sequence ID" value="CAA9215884.1"/>
    <property type="molecule type" value="Genomic_DNA"/>
</dbReference>
<proteinExistence type="predicted"/>
<keyword evidence="2" id="KW-0315">Glutamine amidotransferase</keyword>
<feature type="region of interest" description="Disordered" evidence="1">
    <location>
        <begin position="1"/>
        <end position="244"/>
    </location>
</feature>
<evidence type="ECO:0000256" key="1">
    <source>
        <dbReference type="SAM" id="MobiDB-lite"/>
    </source>
</evidence>
<reference evidence="2" key="1">
    <citation type="submission" date="2020-02" db="EMBL/GenBank/DDBJ databases">
        <authorList>
            <person name="Meier V. D."/>
        </authorList>
    </citation>
    <scope>NUCLEOTIDE SEQUENCE</scope>
    <source>
        <strain evidence="2">AVDCRST_MAG10</strain>
    </source>
</reference>
<feature type="compositionally biased region" description="Low complexity" evidence="1">
    <location>
        <begin position="204"/>
        <end position="225"/>
    </location>
</feature>
<feature type="compositionally biased region" description="Basic and acidic residues" evidence="1">
    <location>
        <begin position="93"/>
        <end position="103"/>
    </location>
</feature>
<feature type="compositionally biased region" description="Basic residues" evidence="1">
    <location>
        <begin position="182"/>
        <end position="203"/>
    </location>
</feature>
<evidence type="ECO:0000313" key="2">
    <source>
        <dbReference type="EMBL" id="CAA9215884.1"/>
    </source>
</evidence>
<feature type="compositionally biased region" description="Basic residues" evidence="1">
    <location>
        <begin position="38"/>
        <end position="52"/>
    </location>
</feature>
<name>A0A6J4H7H0_9ACTN</name>
<sequence>AGEAGHRNLRPSPHRGDRHRARAPAHRQPVLRRERGTGRRRACRPARARPRCGRLPVACGERRPADRRWRRSAVPLRRHAHRRDPQRRPAARRLRDPPDPGRDRGRHAPPRHVPGHAGAQRGHGRLVDPARPPRHRTGARPRRPVAGERPPGEDRARQPPRRGPGRHRDRRELHPSPGGRPGRARHPGRRLGRGRHRGGHRGARQPPRGGRAVASGAAGGLARAPGPVPPARRARCGPGPVAGV</sequence>
<feature type="compositionally biased region" description="Basic residues" evidence="1">
    <location>
        <begin position="7"/>
        <end position="25"/>
    </location>
</feature>